<dbReference type="PANTHER" id="PTHR42801:SF4">
    <property type="entry name" value="AHPC_TSA FAMILY PROTEIN"/>
    <property type="match status" value="1"/>
</dbReference>
<feature type="active site" description="Cysteine sulfenic acid (-SOH) intermediate; for peroxidase activity" evidence="12">
    <location>
        <position position="44"/>
    </location>
</feature>
<dbReference type="GO" id="GO:0045454">
    <property type="term" value="P:cell redox homeostasis"/>
    <property type="evidence" value="ECO:0007669"/>
    <property type="project" value="TreeGrafter"/>
</dbReference>
<feature type="domain" description="Thioredoxin" evidence="13">
    <location>
        <begin position="2"/>
        <end position="152"/>
    </location>
</feature>
<dbReference type="InterPro" id="IPR024706">
    <property type="entry name" value="Peroxiredoxin_AhpC-typ"/>
</dbReference>
<evidence type="ECO:0000259" key="13">
    <source>
        <dbReference type="PROSITE" id="PS51352"/>
    </source>
</evidence>
<sequence>MKQVPYPAQDFSLTDEKGKTHSLQDFAGSWLVLYFYPKDDTPGCTAEACSLRDARDDLTALGAQVVGVSKDEASAHDKFKAKYDLNFTLLSDPDGVTIDAYGAWGKKQFGREGILRKTFIISPEGVVVKAYGRVTPDGHGEQVVAELKKLQAN</sequence>
<keyword evidence="8" id="KW-0676">Redox-active center</keyword>
<evidence type="ECO:0000256" key="3">
    <source>
        <dbReference type="ARBA" id="ARBA00013017"/>
    </source>
</evidence>
<comment type="catalytic activity">
    <reaction evidence="11">
        <text>a hydroperoxide + [thioredoxin]-dithiol = an alcohol + [thioredoxin]-disulfide + H2O</text>
        <dbReference type="Rhea" id="RHEA:62620"/>
        <dbReference type="Rhea" id="RHEA-COMP:10698"/>
        <dbReference type="Rhea" id="RHEA-COMP:10700"/>
        <dbReference type="ChEBI" id="CHEBI:15377"/>
        <dbReference type="ChEBI" id="CHEBI:29950"/>
        <dbReference type="ChEBI" id="CHEBI:30879"/>
        <dbReference type="ChEBI" id="CHEBI:35924"/>
        <dbReference type="ChEBI" id="CHEBI:50058"/>
        <dbReference type="EC" id="1.11.1.24"/>
    </reaction>
</comment>
<reference evidence="14" key="1">
    <citation type="journal article" date="2021" name="Nat. Microbiol.">
        <title>Cocultivation of an ultrasmall environmental parasitic bacterium with lytic ability against bacteria associated with wastewater foams.</title>
        <authorList>
            <person name="Batinovic S."/>
            <person name="Rose J.J.A."/>
            <person name="Ratcliffe J."/>
            <person name="Seviour R.J."/>
            <person name="Petrovski S."/>
        </authorList>
    </citation>
    <scope>NUCLEOTIDE SEQUENCE</scope>
    <source>
        <strain evidence="14">JR1</strain>
    </source>
</reference>
<dbReference type="KEGG" id="mama:GII36_04740"/>
<evidence type="ECO:0000256" key="8">
    <source>
        <dbReference type="ARBA" id="ARBA00023284"/>
    </source>
</evidence>
<dbReference type="SUPFAM" id="SSF52833">
    <property type="entry name" value="Thioredoxin-like"/>
    <property type="match status" value="1"/>
</dbReference>
<keyword evidence="6" id="KW-0560">Oxidoreductase</keyword>
<comment type="subunit">
    <text evidence="2">Monomer.</text>
</comment>
<organism evidence="14 15">
    <name type="scientific">Candidatus Mycosynbacter amalyticus</name>
    <dbReference type="NCBI Taxonomy" id="2665156"/>
    <lineage>
        <taxon>Bacteria</taxon>
        <taxon>Candidatus Saccharimonadota</taxon>
        <taxon>Candidatus Saccharimonadota incertae sedis</taxon>
        <taxon>Candidatus Mycosynbacter</taxon>
    </lineage>
</organism>
<evidence type="ECO:0000256" key="10">
    <source>
        <dbReference type="ARBA" id="ARBA00038489"/>
    </source>
</evidence>
<dbReference type="EC" id="1.11.1.24" evidence="3"/>
<dbReference type="PIRSF" id="PIRSF000239">
    <property type="entry name" value="AHPC"/>
    <property type="match status" value="1"/>
</dbReference>
<evidence type="ECO:0000256" key="4">
    <source>
        <dbReference type="ARBA" id="ARBA00022559"/>
    </source>
</evidence>
<keyword evidence="5" id="KW-0049">Antioxidant</keyword>
<dbReference type="EMBL" id="CP045921">
    <property type="protein sequence ID" value="QHN43128.1"/>
    <property type="molecule type" value="Genomic_DNA"/>
</dbReference>
<comment type="similarity">
    <text evidence="10">Belongs to the peroxiredoxin family. BCP/PrxQ subfamily.</text>
</comment>
<evidence type="ECO:0000256" key="12">
    <source>
        <dbReference type="PIRSR" id="PIRSR000239-1"/>
    </source>
</evidence>
<gene>
    <name evidence="14" type="ORF">GII36_04740</name>
</gene>
<dbReference type="InterPro" id="IPR050924">
    <property type="entry name" value="Peroxiredoxin_BCP/PrxQ"/>
</dbReference>
<keyword evidence="15" id="KW-1185">Reference proteome</keyword>
<protein>
    <recommendedName>
        <fullName evidence="3">thioredoxin-dependent peroxiredoxin</fullName>
        <ecNumber evidence="3">1.11.1.24</ecNumber>
    </recommendedName>
    <alternativeName>
        <fullName evidence="9">Thioredoxin peroxidase</fullName>
    </alternativeName>
</protein>
<dbReference type="InterPro" id="IPR013766">
    <property type="entry name" value="Thioredoxin_domain"/>
</dbReference>
<evidence type="ECO:0000313" key="14">
    <source>
        <dbReference type="EMBL" id="QHN43128.1"/>
    </source>
</evidence>
<proteinExistence type="inferred from homology"/>
<evidence type="ECO:0000256" key="1">
    <source>
        <dbReference type="ARBA" id="ARBA00003330"/>
    </source>
</evidence>
<evidence type="ECO:0000256" key="9">
    <source>
        <dbReference type="ARBA" id="ARBA00032824"/>
    </source>
</evidence>
<dbReference type="GO" id="GO:0034599">
    <property type="term" value="P:cellular response to oxidative stress"/>
    <property type="evidence" value="ECO:0007669"/>
    <property type="project" value="TreeGrafter"/>
</dbReference>
<comment type="function">
    <text evidence="1">Thiol-specific peroxidase that catalyzes the reduction of hydrogen peroxide and organic hydroperoxides to water and alcohols, respectively. Plays a role in cell protection against oxidative stress by detoxifying peroxides and as sensor of hydrogen peroxide-mediated signaling events.</text>
</comment>
<name>A0A857MLZ6_9BACT</name>
<dbReference type="InterPro" id="IPR036249">
    <property type="entry name" value="Thioredoxin-like_sf"/>
</dbReference>
<dbReference type="InterPro" id="IPR000866">
    <property type="entry name" value="AhpC/TSA"/>
</dbReference>
<dbReference type="Proteomes" id="UP001059824">
    <property type="component" value="Chromosome"/>
</dbReference>
<dbReference type="PANTHER" id="PTHR42801">
    <property type="entry name" value="THIOREDOXIN-DEPENDENT PEROXIDE REDUCTASE"/>
    <property type="match status" value="1"/>
</dbReference>
<dbReference type="CDD" id="cd03017">
    <property type="entry name" value="PRX_BCP"/>
    <property type="match status" value="1"/>
</dbReference>
<evidence type="ECO:0000256" key="6">
    <source>
        <dbReference type="ARBA" id="ARBA00023002"/>
    </source>
</evidence>
<dbReference type="AlphaFoldDB" id="A0A857MLZ6"/>
<evidence type="ECO:0000256" key="2">
    <source>
        <dbReference type="ARBA" id="ARBA00011245"/>
    </source>
</evidence>
<dbReference type="FunFam" id="3.40.30.10:FF:000007">
    <property type="entry name" value="Thioredoxin-dependent thiol peroxidase"/>
    <property type="match status" value="1"/>
</dbReference>
<dbReference type="GO" id="GO:0005737">
    <property type="term" value="C:cytoplasm"/>
    <property type="evidence" value="ECO:0007669"/>
    <property type="project" value="TreeGrafter"/>
</dbReference>
<dbReference type="Pfam" id="PF00578">
    <property type="entry name" value="AhpC-TSA"/>
    <property type="match status" value="1"/>
</dbReference>
<keyword evidence="4" id="KW-0575">Peroxidase</keyword>
<evidence type="ECO:0000256" key="5">
    <source>
        <dbReference type="ARBA" id="ARBA00022862"/>
    </source>
</evidence>
<evidence type="ECO:0000313" key="15">
    <source>
        <dbReference type="Proteomes" id="UP001059824"/>
    </source>
</evidence>
<dbReference type="GO" id="GO:0008379">
    <property type="term" value="F:thioredoxin peroxidase activity"/>
    <property type="evidence" value="ECO:0007669"/>
    <property type="project" value="TreeGrafter"/>
</dbReference>
<dbReference type="PROSITE" id="PS51352">
    <property type="entry name" value="THIOREDOXIN_2"/>
    <property type="match status" value="1"/>
</dbReference>
<evidence type="ECO:0000256" key="7">
    <source>
        <dbReference type="ARBA" id="ARBA00023157"/>
    </source>
</evidence>
<keyword evidence="7" id="KW-1015">Disulfide bond</keyword>
<dbReference type="RefSeq" id="WP_260762992.1">
    <property type="nucleotide sequence ID" value="NZ_CP045921.1"/>
</dbReference>
<accession>A0A857MLZ6</accession>
<dbReference type="Gene3D" id="3.40.30.10">
    <property type="entry name" value="Glutaredoxin"/>
    <property type="match status" value="1"/>
</dbReference>
<evidence type="ECO:0000256" key="11">
    <source>
        <dbReference type="ARBA" id="ARBA00049091"/>
    </source>
</evidence>